<evidence type="ECO:0000313" key="3">
    <source>
        <dbReference type="Proteomes" id="UP000317650"/>
    </source>
</evidence>
<sequence>MTIPNSEGFFPPESCLPRAPAEEKDIIMELIRSSEASIKEGDLYYLVSHRWWMEWQEYVDLDQSDDNSNEGIFCIPRRPGEIDNSNLLLNESVVEGNELDLKRSLQEGEDYSLVPQDAWKKLLECQQAKVLGDFGWIKEKVTTYHIEMYKWFMKCWVNPVVLKLSYEELAVMGGQMCCHVSTRKNNTRFLLLCVSGEVFFLGLLFVNGASTLFNRYQGGPELPRKVISEGFITKKFNVEVYPLCLQLVDGRDKSQRTLKISRMVFPIPEQLAIISFASMFWKVPNVAIVHKELKISRPPVLFNTWNIFFLFRDKIFKGAKEEQNSCVHVFDVPELVLIAGWISMYCHTAIHQAIQADTGLEVERSRKQFKRIVERETPTCRFGSRKKQEPLEKSSQEK</sequence>
<accession>A0A4S8KFJ6</accession>
<dbReference type="SMART" id="SM00695">
    <property type="entry name" value="DUSP"/>
    <property type="match status" value="1"/>
</dbReference>
<protein>
    <recommendedName>
        <fullName evidence="1">DUSP domain-containing protein</fullName>
    </recommendedName>
</protein>
<dbReference type="PROSITE" id="PS51283">
    <property type="entry name" value="DUSP"/>
    <property type="match status" value="1"/>
</dbReference>
<dbReference type="InterPro" id="IPR035927">
    <property type="entry name" value="DUSP-like_sf"/>
</dbReference>
<name>A0A4S8KFJ6_MUSBA</name>
<reference evidence="2 3" key="1">
    <citation type="journal article" date="2019" name="Nat. Plants">
        <title>Genome sequencing of Musa balbisiana reveals subgenome evolution and function divergence in polyploid bananas.</title>
        <authorList>
            <person name="Yao X."/>
        </authorList>
    </citation>
    <scope>NUCLEOTIDE SEQUENCE [LARGE SCALE GENOMIC DNA]</scope>
    <source>
        <strain evidence="3">cv. DH-PKW</strain>
        <tissue evidence="2">Leaves</tissue>
    </source>
</reference>
<dbReference type="AlphaFoldDB" id="A0A4S8KFJ6"/>
<dbReference type="Proteomes" id="UP000317650">
    <property type="component" value="Chromosome 4"/>
</dbReference>
<dbReference type="STRING" id="52838.A0A4S8KFJ6"/>
<dbReference type="InterPro" id="IPR006615">
    <property type="entry name" value="Pept_C19_DUSP"/>
</dbReference>
<gene>
    <name evidence="2" type="ORF">C4D60_Mb04t28940</name>
</gene>
<dbReference type="EMBL" id="PYDT01000001">
    <property type="protein sequence ID" value="THU74019.1"/>
    <property type="molecule type" value="Genomic_DNA"/>
</dbReference>
<dbReference type="SUPFAM" id="SSF143791">
    <property type="entry name" value="DUSP-like"/>
    <property type="match status" value="1"/>
</dbReference>
<keyword evidence="3" id="KW-1185">Reference proteome</keyword>
<dbReference type="GO" id="GO:0004843">
    <property type="term" value="F:cysteine-type deubiquitinase activity"/>
    <property type="evidence" value="ECO:0007669"/>
    <property type="project" value="InterPro"/>
</dbReference>
<dbReference type="Gene3D" id="3.30.2230.10">
    <property type="entry name" value="DUSP-like"/>
    <property type="match status" value="1"/>
</dbReference>
<dbReference type="Pfam" id="PF06337">
    <property type="entry name" value="DUSP"/>
    <property type="match status" value="1"/>
</dbReference>
<proteinExistence type="predicted"/>
<comment type="caution">
    <text evidence="2">The sequence shown here is derived from an EMBL/GenBank/DDBJ whole genome shotgun (WGS) entry which is preliminary data.</text>
</comment>
<evidence type="ECO:0000259" key="1">
    <source>
        <dbReference type="PROSITE" id="PS51283"/>
    </source>
</evidence>
<feature type="domain" description="DUSP" evidence="1">
    <location>
        <begin position="18"/>
        <end position="141"/>
    </location>
</feature>
<organism evidence="2 3">
    <name type="scientific">Musa balbisiana</name>
    <name type="common">Banana</name>
    <dbReference type="NCBI Taxonomy" id="52838"/>
    <lineage>
        <taxon>Eukaryota</taxon>
        <taxon>Viridiplantae</taxon>
        <taxon>Streptophyta</taxon>
        <taxon>Embryophyta</taxon>
        <taxon>Tracheophyta</taxon>
        <taxon>Spermatophyta</taxon>
        <taxon>Magnoliopsida</taxon>
        <taxon>Liliopsida</taxon>
        <taxon>Zingiberales</taxon>
        <taxon>Musaceae</taxon>
        <taxon>Musa</taxon>
    </lineage>
</organism>
<evidence type="ECO:0000313" key="2">
    <source>
        <dbReference type="EMBL" id="THU74019.1"/>
    </source>
</evidence>